<accession>A0ABN9X183</accession>
<gene>
    <name evidence="2" type="ORF">PCOR1329_LOCUS72466</name>
</gene>
<proteinExistence type="predicted"/>
<feature type="compositionally biased region" description="Low complexity" evidence="1">
    <location>
        <begin position="169"/>
        <end position="185"/>
    </location>
</feature>
<feature type="region of interest" description="Disordered" evidence="1">
    <location>
        <begin position="441"/>
        <end position="534"/>
    </location>
</feature>
<feature type="compositionally biased region" description="Basic residues" evidence="1">
    <location>
        <begin position="629"/>
        <end position="642"/>
    </location>
</feature>
<feature type="compositionally biased region" description="Low complexity" evidence="1">
    <location>
        <begin position="457"/>
        <end position="484"/>
    </location>
</feature>
<dbReference type="Proteomes" id="UP001189429">
    <property type="component" value="Unassembled WGS sequence"/>
</dbReference>
<dbReference type="EMBL" id="CAUYUJ010019691">
    <property type="protein sequence ID" value="CAK0892956.1"/>
    <property type="molecule type" value="Genomic_DNA"/>
</dbReference>
<evidence type="ECO:0000313" key="3">
    <source>
        <dbReference type="Proteomes" id="UP001189429"/>
    </source>
</evidence>
<feature type="non-terminal residue" evidence="2">
    <location>
        <position position="1"/>
    </location>
</feature>
<comment type="caution">
    <text evidence="2">The sequence shown here is derived from an EMBL/GenBank/DDBJ whole genome shotgun (WGS) entry which is preliminary data.</text>
</comment>
<feature type="region of interest" description="Disordered" evidence="1">
    <location>
        <begin position="1"/>
        <end position="36"/>
    </location>
</feature>
<name>A0ABN9X183_9DINO</name>
<feature type="compositionally biased region" description="Basic and acidic residues" evidence="1">
    <location>
        <begin position="91"/>
        <end position="105"/>
    </location>
</feature>
<feature type="compositionally biased region" description="Low complexity" evidence="1">
    <location>
        <begin position="441"/>
        <end position="450"/>
    </location>
</feature>
<evidence type="ECO:0008006" key="4">
    <source>
        <dbReference type="Google" id="ProtNLM"/>
    </source>
</evidence>
<dbReference type="InterPro" id="IPR035969">
    <property type="entry name" value="Rab-GAP_TBC_sf"/>
</dbReference>
<organism evidence="2 3">
    <name type="scientific">Prorocentrum cordatum</name>
    <dbReference type="NCBI Taxonomy" id="2364126"/>
    <lineage>
        <taxon>Eukaryota</taxon>
        <taxon>Sar</taxon>
        <taxon>Alveolata</taxon>
        <taxon>Dinophyceae</taxon>
        <taxon>Prorocentrales</taxon>
        <taxon>Prorocentraceae</taxon>
        <taxon>Prorocentrum</taxon>
    </lineage>
</organism>
<reference evidence="2" key="1">
    <citation type="submission" date="2023-10" db="EMBL/GenBank/DDBJ databases">
        <authorList>
            <person name="Chen Y."/>
            <person name="Shah S."/>
            <person name="Dougan E. K."/>
            <person name="Thang M."/>
            <person name="Chan C."/>
        </authorList>
    </citation>
    <scope>NUCLEOTIDE SEQUENCE [LARGE SCALE GENOMIC DNA]</scope>
</reference>
<feature type="compositionally biased region" description="Basic residues" evidence="1">
    <location>
        <begin position="203"/>
        <end position="222"/>
    </location>
</feature>
<dbReference type="Gene3D" id="1.10.472.80">
    <property type="entry name" value="Ypt/Rab-GAP domain of gyp1p, domain 3"/>
    <property type="match status" value="1"/>
</dbReference>
<feature type="compositionally biased region" description="Basic residues" evidence="1">
    <location>
        <begin position="514"/>
        <end position="529"/>
    </location>
</feature>
<evidence type="ECO:0000256" key="1">
    <source>
        <dbReference type="SAM" id="MobiDB-lite"/>
    </source>
</evidence>
<feature type="region of interest" description="Disordered" evidence="1">
    <location>
        <begin position="202"/>
        <end position="235"/>
    </location>
</feature>
<keyword evidence="3" id="KW-1185">Reference proteome</keyword>
<evidence type="ECO:0000313" key="2">
    <source>
        <dbReference type="EMBL" id="CAK0892956.1"/>
    </source>
</evidence>
<protein>
    <recommendedName>
        <fullName evidence="4">Rab-GAP TBC domain-containing protein</fullName>
    </recommendedName>
</protein>
<feature type="region of interest" description="Disordered" evidence="1">
    <location>
        <begin position="65"/>
        <end position="190"/>
    </location>
</feature>
<feature type="region of interest" description="Disordered" evidence="1">
    <location>
        <begin position="618"/>
        <end position="664"/>
    </location>
</feature>
<dbReference type="SUPFAM" id="SSF47923">
    <property type="entry name" value="Ypt/Rab-GAP domain of gyp1p"/>
    <property type="match status" value="1"/>
</dbReference>
<sequence>RSTRRPPPPRRRQRDARAAEPSRAGPPPDDARRAPAHRSMAFLLLGGGGGAAAVDYAASKLAGPAGLWKQAASECSDRAKRKPQRPFAEWWAEHKAAPPGDRDGAALRARLRGGVPPELRAEARPSSSSSTSPEKRGASSAARTCQRASPSSSTPTYPAHSLTRRRVQGRVQRGQAAQRAPALRGGQRRHRIRAVAELLGRHPGARPRRRRACARRHGRARRVAAGPPVVRGGDGAAARRRAGAAGPAAGEAARNQRRVQDRTHDFEPLLVTPKWFLSLFSIRGEALLRAWDAVLADGIEAAFRIGLALFARREEETIVRADAIDDIAALFLSPQGEVPPDVLLAAAYHKSLLGSGIDKSELEKRRCRALSKISSSDSNSPGGGLMAKRAMVPYLFARGTRDLMDAGRKERGGSEGYKFGDMSRGIASRVESKLKERAAATASVASPAASHRGCRQRSAAASAAARPASGPPARAGSAPRRPGARAPPGPRRWWARGGTAIARCSAEGSEGPSGRHHHHRCGSQRRASPRRAGPPSCASRSAWCGAAGCLECCAKRATGTSGPRWRTARKRWAPCACGSATTRGCWWPASGRPARPCGARTLSQAGWRSGLTDREFAAQMEDMPDRRVGRSHRPRRPPRHRSAWAPPPPAPRGVARARVPTPNTNRCIRHVRRAALRRS</sequence>
<feature type="compositionally biased region" description="Basic residues" evidence="1">
    <location>
        <begin position="1"/>
        <end position="14"/>
    </location>
</feature>